<keyword evidence="9" id="KW-1185">Reference proteome</keyword>
<dbReference type="Pfam" id="PF13181">
    <property type="entry name" value="TPR_8"/>
    <property type="match status" value="1"/>
</dbReference>
<dbReference type="Gene3D" id="1.10.260.100">
    <property type="match status" value="1"/>
</dbReference>
<dbReference type="InterPro" id="IPR034649">
    <property type="entry name" value="Hip_N"/>
</dbReference>
<evidence type="ECO:0000256" key="6">
    <source>
        <dbReference type="PROSITE-ProRule" id="PRU00339"/>
    </source>
</evidence>
<keyword evidence="3 6" id="KW-0802">TPR repeat</keyword>
<dbReference type="GO" id="GO:0046983">
    <property type="term" value="F:protein dimerization activity"/>
    <property type="evidence" value="ECO:0007669"/>
    <property type="project" value="InterPro"/>
</dbReference>
<feature type="compositionally biased region" description="Polar residues" evidence="7">
    <location>
        <begin position="362"/>
        <end position="376"/>
    </location>
</feature>
<organism evidence="9 10">
    <name type="scientific">Globodera pallida</name>
    <name type="common">Potato cyst nematode worm</name>
    <name type="synonym">Heterodera pallida</name>
    <dbReference type="NCBI Taxonomy" id="36090"/>
    <lineage>
        <taxon>Eukaryota</taxon>
        <taxon>Metazoa</taxon>
        <taxon>Ecdysozoa</taxon>
        <taxon>Nematoda</taxon>
        <taxon>Chromadorea</taxon>
        <taxon>Rhabditida</taxon>
        <taxon>Tylenchina</taxon>
        <taxon>Tylenchomorpha</taxon>
        <taxon>Tylenchoidea</taxon>
        <taxon>Heteroderidae</taxon>
        <taxon>Heteroderinae</taxon>
        <taxon>Globodera</taxon>
    </lineage>
</organism>
<dbReference type="GO" id="GO:1902494">
    <property type="term" value="C:catalytic complex"/>
    <property type="evidence" value="ECO:0007669"/>
    <property type="project" value="UniProtKB-ARBA"/>
</dbReference>
<dbReference type="SUPFAM" id="SSF48452">
    <property type="entry name" value="TPR-like"/>
    <property type="match status" value="1"/>
</dbReference>
<reference evidence="9" key="1">
    <citation type="submission" date="2013-12" db="EMBL/GenBank/DDBJ databases">
        <authorList>
            <person name="Aslett M."/>
        </authorList>
    </citation>
    <scope>NUCLEOTIDE SEQUENCE [LARGE SCALE GENOMIC DNA]</scope>
    <source>
        <strain evidence="9">Lindley</strain>
    </source>
</reference>
<evidence type="ECO:0000313" key="10">
    <source>
        <dbReference type="WBParaSite" id="GPLIN_000790100"/>
    </source>
</evidence>
<keyword evidence="2" id="KW-0677">Repeat</keyword>
<name>A0A183C4V7_GLOPA</name>
<reference evidence="10" key="3">
    <citation type="submission" date="2016-06" db="UniProtKB">
        <authorList>
            <consortium name="WormBaseParasite"/>
        </authorList>
    </citation>
    <scope>IDENTIFICATION</scope>
</reference>
<feature type="compositionally biased region" description="Basic and acidic residues" evidence="7">
    <location>
        <begin position="51"/>
        <end position="75"/>
    </location>
</feature>
<comment type="similarity">
    <text evidence="1">Belongs to the FAM10 family.</text>
</comment>
<dbReference type="InterPro" id="IPR011990">
    <property type="entry name" value="TPR-like_helical_dom_sf"/>
</dbReference>
<feature type="domain" description="Hsp70-interacting protein N-terminal" evidence="8">
    <location>
        <begin position="5"/>
        <end position="44"/>
    </location>
</feature>
<dbReference type="Gene3D" id="1.25.40.10">
    <property type="entry name" value="Tetratricopeptide repeat domain"/>
    <property type="match status" value="1"/>
</dbReference>
<dbReference type="GO" id="GO:0030544">
    <property type="term" value="F:Hsp70 protein binding"/>
    <property type="evidence" value="ECO:0007669"/>
    <property type="project" value="TreeGrafter"/>
</dbReference>
<comment type="subunit">
    <text evidence="5">Homotetramer. Interacts with Hsc70 as well as DNAJ homologs and Hsp90.</text>
</comment>
<feature type="region of interest" description="Disordered" evidence="7">
    <location>
        <begin position="343"/>
        <end position="389"/>
    </location>
</feature>
<dbReference type="GO" id="GO:0005634">
    <property type="term" value="C:nucleus"/>
    <property type="evidence" value="ECO:0007669"/>
    <property type="project" value="UniProtKB-ARBA"/>
</dbReference>
<reference evidence="9" key="2">
    <citation type="submission" date="2014-05" db="EMBL/GenBank/DDBJ databases">
        <title>The genome and life-stage specific transcriptomes of Globodera pallida elucidate key aspects of plant parasitism by a cyst nematode.</title>
        <authorList>
            <person name="Cotton J.A."/>
            <person name="Lilley C.J."/>
            <person name="Jones L.M."/>
            <person name="Kikuchi T."/>
            <person name="Reid A.J."/>
            <person name="Thorpe P."/>
            <person name="Tsai I.J."/>
            <person name="Beasley H."/>
            <person name="Blok V."/>
            <person name="Cock P.J.A."/>
            <person name="Van den Akker S.E."/>
            <person name="Holroyd N."/>
            <person name="Hunt M."/>
            <person name="Mantelin S."/>
            <person name="Naghra H."/>
            <person name="Pain A."/>
            <person name="Palomares-Rius J.E."/>
            <person name="Zarowiecki M."/>
            <person name="Berriman M."/>
            <person name="Jones J.T."/>
            <person name="Urwin P.E."/>
        </authorList>
    </citation>
    <scope>NUCLEOTIDE SEQUENCE [LARGE SCALE GENOMIC DNA]</scope>
    <source>
        <strain evidence="9">Lindley</strain>
    </source>
</reference>
<evidence type="ECO:0000313" key="9">
    <source>
        <dbReference type="Proteomes" id="UP000050741"/>
    </source>
</evidence>
<dbReference type="PANTHER" id="PTHR45883:SF2">
    <property type="entry name" value="HSC70-INTERACTING PROTEIN"/>
    <property type="match status" value="1"/>
</dbReference>
<evidence type="ECO:0000256" key="5">
    <source>
        <dbReference type="ARBA" id="ARBA00064040"/>
    </source>
</evidence>
<evidence type="ECO:0000256" key="4">
    <source>
        <dbReference type="ARBA" id="ARBA00037033"/>
    </source>
</evidence>
<comment type="function">
    <text evidence="4">One HIP oligomer binds the ATPase domains of at least two HSC70 molecules dependent on activation of the HSC70 ATPase by HSP40. Stabilizes the ADP state of HSC70 that has a high affinity for substrate protein. Through its own chaperone activity, it may contribute to the interaction of HSC70 with various target proteins.</text>
</comment>
<feature type="region of interest" description="Disordered" evidence="7">
    <location>
        <begin position="42"/>
        <end position="92"/>
    </location>
</feature>
<evidence type="ECO:0000256" key="7">
    <source>
        <dbReference type="SAM" id="MobiDB-lite"/>
    </source>
</evidence>
<evidence type="ECO:0000256" key="3">
    <source>
        <dbReference type="ARBA" id="ARBA00022803"/>
    </source>
</evidence>
<dbReference type="CDD" id="cd14438">
    <property type="entry name" value="Hip_N"/>
    <property type="match status" value="1"/>
</dbReference>
<accession>A0A183C4V7</accession>
<protein>
    <submittedName>
        <fullName evidence="10">TPR_REGION domain-containing protein</fullName>
    </submittedName>
</protein>
<dbReference type="WBParaSite" id="GPLIN_000790100">
    <property type="protein sequence ID" value="GPLIN_000790100"/>
    <property type="gene ID" value="GPLIN_000790100"/>
</dbReference>
<dbReference type="Pfam" id="PF18253">
    <property type="entry name" value="HipN"/>
    <property type="match status" value="1"/>
</dbReference>
<evidence type="ECO:0000256" key="1">
    <source>
        <dbReference type="ARBA" id="ARBA00009015"/>
    </source>
</evidence>
<feature type="region of interest" description="Disordered" evidence="7">
    <location>
        <begin position="235"/>
        <end position="287"/>
    </location>
</feature>
<dbReference type="Gene3D" id="6.10.250.3420">
    <property type="match status" value="1"/>
</dbReference>
<dbReference type="SMART" id="SM00028">
    <property type="entry name" value="TPR"/>
    <property type="match status" value="3"/>
</dbReference>
<feature type="compositionally biased region" description="Basic and acidic residues" evidence="7">
    <location>
        <begin position="235"/>
        <end position="274"/>
    </location>
</feature>
<evidence type="ECO:0000259" key="8">
    <source>
        <dbReference type="Pfam" id="PF18253"/>
    </source>
</evidence>
<dbReference type="Proteomes" id="UP000050741">
    <property type="component" value="Unassembled WGS sequence"/>
</dbReference>
<dbReference type="FunFam" id="6.10.250.3420:FF:000001">
    <property type="entry name" value="Hsc70-interacting protein-like protein"/>
    <property type="match status" value="1"/>
</dbReference>
<proteinExistence type="inferred from homology"/>
<dbReference type="PROSITE" id="PS50005">
    <property type="entry name" value="TPR"/>
    <property type="match status" value="1"/>
</dbReference>
<dbReference type="AlphaFoldDB" id="A0A183C4V7"/>
<dbReference type="InterPro" id="IPR019734">
    <property type="entry name" value="TPR_rpt"/>
</dbReference>
<evidence type="ECO:0000256" key="2">
    <source>
        <dbReference type="ARBA" id="ARBA00022737"/>
    </source>
</evidence>
<dbReference type="PANTHER" id="PTHR45883">
    <property type="entry name" value="HSC70-INTERACTING PROTEIN"/>
    <property type="match status" value="1"/>
</dbReference>
<sequence length="389" mass="43659">MSSAEQVTLLKQFVQMCKQDHSLLHKEEFAFYRDYLESLGAKIPTDTSTSDQHESEENEPKSGQQEAKEEEKKEEQMEEELPMPDLDNSGVVTDQTDDLLLSMGDPDKEVDDGDVDRANENREAAMTAFNEGDYQKALDLLTQAIMLNPGSAILHAKRANTLLKMYKMKAAIQDCDKAITINPDSAQPYKFRGRANQLLGNWVEAHQDLAMSCKLDYDDMAYGWMKEVESNAKKLQEHERANQRRAEEKVQRERLERVRRAQEANKRAKERATENAEGPEEEGHFGGMGMFTELFKELSDDPELLNAIKNDPSLIQNPANMMKYMNDPNIQKILGKLGNKFGASGAPPEFADETGHEAHSFGATTEGQDQGTTGNDSAPPKKAPEPDLD</sequence>
<feature type="repeat" description="TPR" evidence="6">
    <location>
        <begin position="118"/>
        <end position="151"/>
    </location>
</feature>
<dbReference type="FunFam" id="1.25.40.10:FF:000112">
    <property type="entry name" value="FAM10 family protein"/>
    <property type="match status" value="1"/>
</dbReference>